<accession>A0A2P6Q6S7</accession>
<name>A0A2P6Q6S7_ROSCH</name>
<evidence type="ECO:0000313" key="1">
    <source>
        <dbReference type="EMBL" id="PRQ29886.1"/>
    </source>
</evidence>
<evidence type="ECO:0000313" key="2">
    <source>
        <dbReference type="Proteomes" id="UP000238479"/>
    </source>
</evidence>
<sequence>MKSNHKFTIDHYLQSHWSGGGRISSHDAHIPSERVNWTNLTKHME</sequence>
<organism evidence="1 2">
    <name type="scientific">Rosa chinensis</name>
    <name type="common">China rose</name>
    <dbReference type="NCBI Taxonomy" id="74649"/>
    <lineage>
        <taxon>Eukaryota</taxon>
        <taxon>Viridiplantae</taxon>
        <taxon>Streptophyta</taxon>
        <taxon>Embryophyta</taxon>
        <taxon>Tracheophyta</taxon>
        <taxon>Spermatophyta</taxon>
        <taxon>Magnoliopsida</taxon>
        <taxon>eudicotyledons</taxon>
        <taxon>Gunneridae</taxon>
        <taxon>Pentapetalae</taxon>
        <taxon>rosids</taxon>
        <taxon>fabids</taxon>
        <taxon>Rosales</taxon>
        <taxon>Rosaceae</taxon>
        <taxon>Rosoideae</taxon>
        <taxon>Rosoideae incertae sedis</taxon>
        <taxon>Rosa</taxon>
    </lineage>
</organism>
<comment type="caution">
    <text evidence="1">The sequence shown here is derived from an EMBL/GenBank/DDBJ whole genome shotgun (WGS) entry which is preliminary data.</text>
</comment>
<dbReference type="Proteomes" id="UP000238479">
    <property type="component" value="Chromosome 5"/>
</dbReference>
<proteinExistence type="predicted"/>
<dbReference type="AlphaFoldDB" id="A0A2P6Q6S7"/>
<reference evidence="1 2" key="1">
    <citation type="journal article" date="2018" name="Nat. Genet.">
        <title>The Rosa genome provides new insights in the design of modern roses.</title>
        <authorList>
            <person name="Bendahmane M."/>
        </authorList>
    </citation>
    <scope>NUCLEOTIDE SEQUENCE [LARGE SCALE GENOMIC DNA]</scope>
    <source>
        <strain evidence="2">cv. Old Blush</strain>
    </source>
</reference>
<keyword evidence="2" id="KW-1185">Reference proteome</keyword>
<dbReference type="EMBL" id="PDCK01000043">
    <property type="protein sequence ID" value="PRQ29886.1"/>
    <property type="molecule type" value="Genomic_DNA"/>
</dbReference>
<dbReference type="Gramene" id="PRQ29886">
    <property type="protein sequence ID" value="PRQ29886"/>
    <property type="gene ID" value="RchiOBHm_Chr5g0018701"/>
</dbReference>
<protein>
    <submittedName>
        <fullName evidence="1">Uncharacterized protein</fullName>
    </submittedName>
</protein>
<gene>
    <name evidence="1" type="ORF">RchiOBHm_Chr5g0018701</name>
</gene>